<gene>
    <name evidence="1" type="ORF">X798_05766</name>
</gene>
<name>A0A238BPC9_9BILA</name>
<accession>A0A238BPC9</accession>
<organism evidence="1 2">
    <name type="scientific">Onchocerca flexuosa</name>
    <dbReference type="NCBI Taxonomy" id="387005"/>
    <lineage>
        <taxon>Eukaryota</taxon>
        <taxon>Metazoa</taxon>
        <taxon>Ecdysozoa</taxon>
        <taxon>Nematoda</taxon>
        <taxon>Chromadorea</taxon>
        <taxon>Rhabditida</taxon>
        <taxon>Spirurina</taxon>
        <taxon>Spiruromorpha</taxon>
        <taxon>Filarioidea</taxon>
        <taxon>Onchocercidae</taxon>
        <taxon>Onchocerca</taxon>
    </lineage>
</organism>
<protein>
    <submittedName>
        <fullName evidence="1">Triacylglycerol lipase</fullName>
    </submittedName>
</protein>
<dbReference type="EMBL" id="KZ270038">
    <property type="protein sequence ID" value="OZC07241.1"/>
    <property type="molecule type" value="Genomic_DNA"/>
</dbReference>
<dbReference type="GO" id="GO:0016298">
    <property type="term" value="F:lipase activity"/>
    <property type="evidence" value="ECO:0007669"/>
    <property type="project" value="TreeGrafter"/>
</dbReference>
<dbReference type="Proteomes" id="UP000242913">
    <property type="component" value="Unassembled WGS sequence"/>
</dbReference>
<dbReference type="SUPFAM" id="SSF53474">
    <property type="entry name" value="alpha/beta-Hydrolases"/>
    <property type="match status" value="1"/>
</dbReference>
<dbReference type="InterPro" id="IPR002918">
    <property type="entry name" value="Lipase_EstA/Esterase_EstB"/>
</dbReference>
<dbReference type="Gene3D" id="3.40.50.1820">
    <property type="entry name" value="alpha/beta hydrolase"/>
    <property type="match status" value="1"/>
</dbReference>
<dbReference type="AlphaFoldDB" id="A0A238BPC9"/>
<proteinExistence type="predicted"/>
<keyword evidence="2" id="KW-1185">Reference proteome</keyword>
<dbReference type="PANTHER" id="PTHR32015:SF3">
    <property type="entry name" value="TRIACYLGLYCEROL LIPASE"/>
    <property type="match status" value="1"/>
</dbReference>
<evidence type="ECO:0000313" key="2">
    <source>
        <dbReference type="Proteomes" id="UP000242913"/>
    </source>
</evidence>
<reference evidence="1 2" key="1">
    <citation type="submission" date="2015-12" db="EMBL/GenBank/DDBJ databases">
        <title>Draft genome of the nematode, Onchocerca flexuosa.</title>
        <authorList>
            <person name="Mitreva M."/>
        </authorList>
    </citation>
    <scope>NUCLEOTIDE SEQUENCE [LARGE SCALE GENOMIC DNA]</scope>
    <source>
        <strain evidence="1">Red Deer</strain>
    </source>
</reference>
<dbReference type="GO" id="GO:0016042">
    <property type="term" value="P:lipid catabolic process"/>
    <property type="evidence" value="ECO:0007669"/>
    <property type="project" value="InterPro"/>
</dbReference>
<evidence type="ECO:0000313" key="1">
    <source>
        <dbReference type="EMBL" id="OZC07241.1"/>
    </source>
</evidence>
<dbReference type="FunFam" id="3.40.50.1820:FF:000377">
    <property type="entry name" value="LIPaSe related"/>
    <property type="match status" value="1"/>
</dbReference>
<dbReference type="InterPro" id="IPR029058">
    <property type="entry name" value="AB_hydrolase_fold"/>
</dbReference>
<sequence>MWLSLLLIFDSVRADFTPHFRSFIHNNYGVAIAQALERTDLGKTASFGGKQSNEDKLNNQAVILIHGSGDRITRLQKFFWKYCKNFLQRMVDHLLDKGYNRSEIYGTTWGDGELTSVGMVDMKCSYVKQIRSMIIAVRQYTGTRVDVIAYAVGSPLARKAILGGECVDTREILGPPITELIDTYLSVAGANYGIVSCFIPIPVGACNRRTGLHCQSTFLRDINGQTGYEGTFIFSIFSDSDEKVTHSAISCSD</sequence>
<dbReference type="OrthoDB" id="5792589at2759"/>
<dbReference type="PANTHER" id="PTHR32015">
    <property type="entry name" value="FASTING INDUCED LIPASE"/>
    <property type="match status" value="1"/>
</dbReference>
<dbReference type="Pfam" id="PF01674">
    <property type="entry name" value="Lipase_2"/>
    <property type="match status" value="1"/>
</dbReference>